<dbReference type="RefSeq" id="XP_034101869.1">
    <property type="nucleotide sequence ID" value="XM_034245978.1"/>
</dbReference>
<dbReference type="PANTHER" id="PTHR47890:SF1">
    <property type="entry name" value="LD24308P"/>
    <property type="match status" value="1"/>
</dbReference>
<evidence type="ECO:0000313" key="2">
    <source>
        <dbReference type="RefSeq" id="XP_034101869.1"/>
    </source>
</evidence>
<keyword evidence="1" id="KW-1185">Reference proteome</keyword>
<dbReference type="InterPro" id="IPR032062">
    <property type="entry name" value="DUF4803"/>
</dbReference>
<gene>
    <name evidence="2" type="primary">LOC117566448</name>
</gene>
<dbReference type="Proteomes" id="UP000515160">
    <property type="component" value="Chromosome 3"/>
</dbReference>
<accession>A0A6P8WE54</accession>
<proteinExistence type="predicted"/>
<dbReference type="OrthoDB" id="6366357at2759"/>
<reference evidence="2" key="1">
    <citation type="submission" date="2025-08" db="UniProtKB">
        <authorList>
            <consortium name="RefSeq"/>
        </authorList>
    </citation>
    <scope>IDENTIFICATION</scope>
    <source>
        <strain evidence="2">15112-1751.03</strain>
        <tissue evidence="2">Whole Adult</tissue>
    </source>
</reference>
<dbReference type="AlphaFoldDB" id="A0A6P8WE54"/>
<organism evidence="1 2">
    <name type="scientific">Drosophila albomicans</name>
    <name type="common">Fruit fly</name>
    <dbReference type="NCBI Taxonomy" id="7291"/>
    <lineage>
        <taxon>Eukaryota</taxon>
        <taxon>Metazoa</taxon>
        <taxon>Ecdysozoa</taxon>
        <taxon>Arthropoda</taxon>
        <taxon>Hexapoda</taxon>
        <taxon>Insecta</taxon>
        <taxon>Pterygota</taxon>
        <taxon>Neoptera</taxon>
        <taxon>Endopterygota</taxon>
        <taxon>Diptera</taxon>
        <taxon>Brachycera</taxon>
        <taxon>Muscomorpha</taxon>
        <taxon>Ephydroidea</taxon>
        <taxon>Drosophilidae</taxon>
        <taxon>Drosophila</taxon>
    </lineage>
</organism>
<name>A0A6P8WE54_DROAB</name>
<evidence type="ECO:0000313" key="1">
    <source>
        <dbReference type="Proteomes" id="UP000515160"/>
    </source>
</evidence>
<dbReference type="PANTHER" id="PTHR47890">
    <property type="entry name" value="LD24308P"/>
    <property type="match status" value="1"/>
</dbReference>
<protein>
    <submittedName>
        <fullName evidence="2">Uncharacterized protein LOC117566448</fullName>
    </submittedName>
</protein>
<sequence length="450" mass="51962">MEMNNYMFYSFYKEITLTELMAYILIEYSMMIQKASGNDNFIIEKNTVRENYNEITKNGINSLKKVLDNTNRHLWRCDPTENIPNVTYDVVTRLLQGYIENEVNLNNGASCFQTCEHYQSTTSKGCFDEEFCTEQPKCSGRIHDCQFVDSVLSVYQSPENSTRRYEYIEYGESKSLGTFSNYWSKLNKVESWNRWIFFECSYCFCLCDEQSPKSDRYFNLRETLSDVNANKVVTGVRFVKRNRIFHLQIQQGELLPRGLINESTVEWKQVDNYEIGDSNAKEGVDYHTLTYQNRAIDLDEVTKPDDTTFVVTGVRFQVLDGHINLKVHFSKLDFLKGELVNPEVSNWQTKEHVSKRRQMTLDNLPLPPTSGVFTSSPEWTDYLEFTNTGMLMDVAQSTIPYIDIQDVASIPPVALAGIGIYYKHRGLNGGFVAPQIISYDLSPHLSLIPN</sequence>
<dbReference type="Pfam" id="PF16061">
    <property type="entry name" value="DUF4803"/>
    <property type="match status" value="1"/>
</dbReference>
<dbReference type="GeneID" id="117566448"/>